<name>A0ABT2FH45_9GAMM</name>
<dbReference type="RefSeq" id="WP_238895051.1">
    <property type="nucleotide sequence ID" value="NZ_JAKOGG010000002.1"/>
</dbReference>
<dbReference type="InterPro" id="IPR029058">
    <property type="entry name" value="AB_hydrolase_fold"/>
</dbReference>
<dbReference type="SUPFAM" id="SSF53474">
    <property type="entry name" value="alpha/beta-Hydrolases"/>
    <property type="match status" value="1"/>
</dbReference>
<gene>
    <name evidence="2" type="ORF">L9G74_04355</name>
</gene>
<sequence length="250" mass="27216">MKYLLGFVVSYLCLFNTADAQIIEDAARQRQIPVEIAAPTHQAACTAKQPCPVAFVSAGYGMGHSQYRFATDALNQLGYLTVAIAHELPQDPPLSVSGNLYQTRSENWRRGAATLAFMRAALQEQYPNYDFDSLLLFGHSNGGDISAWLANEGQPYIKTVITLDNRRVPLPRSETIGVLSIRGSDFPADAGVLPTTAEQTRFGSCVVQIPAARHNDMADSGPPQLRRSMAMLITAYLGGATCSALRQQLH</sequence>
<comment type="caution">
    <text evidence="2">The sequence shown here is derived from an EMBL/GenBank/DDBJ whole genome shotgun (WGS) entry which is preliminary data.</text>
</comment>
<feature type="chain" id="PRO_5047411324" evidence="1">
    <location>
        <begin position="21"/>
        <end position="250"/>
    </location>
</feature>
<proteinExistence type="predicted"/>
<evidence type="ECO:0000313" key="2">
    <source>
        <dbReference type="EMBL" id="MCS4555659.1"/>
    </source>
</evidence>
<dbReference type="Gene3D" id="3.40.50.1820">
    <property type="entry name" value="alpha/beta hydrolase"/>
    <property type="match status" value="1"/>
</dbReference>
<dbReference type="EMBL" id="JAKOGG010000002">
    <property type="protein sequence ID" value="MCS4555659.1"/>
    <property type="molecule type" value="Genomic_DNA"/>
</dbReference>
<protein>
    <submittedName>
        <fullName evidence="2">Alpha/beta hydrolase</fullName>
    </submittedName>
</protein>
<organism evidence="2 3">
    <name type="scientific">Shewanella electrica</name>
    <dbReference type="NCBI Taxonomy" id="515560"/>
    <lineage>
        <taxon>Bacteria</taxon>
        <taxon>Pseudomonadati</taxon>
        <taxon>Pseudomonadota</taxon>
        <taxon>Gammaproteobacteria</taxon>
        <taxon>Alteromonadales</taxon>
        <taxon>Shewanellaceae</taxon>
        <taxon>Shewanella</taxon>
    </lineage>
</organism>
<evidence type="ECO:0000313" key="3">
    <source>
        <dbReference type="Proteomes" id="UP001201549"/>
    </source>
</evidence>
<reference evidence="3" key="1">
    <citation type="submission" date="2023-07" db="EMBL/GenBank/DDBJ databases">
        <title>Shewanella mangrovi sp. nov., an acetaldehyde- degrading bacterium isolated from mangrove sediment.</title>
        <authorList>
            <person name="Liu Y."/>
        </authorList>
    </citation>
    <scope>NUCLEOTIDE SEQUENCE [LARGE SCALE GENOMIC DNA]</scope>
    <source>
        <strain evidence="3">C32</strain>
    </source>
</reference>
<keyword evidence="1" id="KW-0732">Signal</keyword>
<keyword evidence="2" id="KW-0378">Hydrolase</keyword>
<feature type="signal peptide" evidence="1">
    <location>
        <begin position="1"/>
        <end position="20"/>
    </location>
</feature>
<keyword evidence="3" id="KW-1185">Reference proteome</keyword>
<accession>A0ABT2FH45</accession>
<dbReference type="GO" id="GO:0016787">
    <property type="term" value="F:hydrolase activity"/>
    <property type="evidence" value="ECO:0007669"/>
    <property type="project" value="UniProtKB-KW"/>
</dbReference>
<dbReference type="Proteomes" id="UP001201549">
    <property type="component" value="Unassembled WGS sequence"/>
</dbReference>
<evidence type="ECO:0000256" key="1">
    <source>
        <dbReference type="SAM" id="SignalP"/>
    </source>
</evidence>